<dbReference type="Proteomes" id="UP000176629">
    <property type="component" value="Unassembled WGS sequence"/>
</dbReference>
<name>A0A1F6XKY6_9BACT</name>
<dbReference type="GO" id="GO:0043565">
    <property type="term" value="F:sequence-specific DNA binding"/>
    <property type="evidence" value="ECO:0007669"/>
    <property type="project" value="InterPro"/>
</dbReference>
<dbReference type="InterPro" id="IPR000831">
    <property type="entry name" value="Trp_repress"/>
</dbReference>
<comment type="caution">
    <text evidence="1">The sequence shown here is derived from an EMBL/GenBank/DDBJ whole genome shotgun (WGS) entry which is preliminary data.</text>
</comment>
<dbReference type="NCBIfam" id="TIGR02531">
    <property type="entry name" value="yecD_yerC"/>
    <property type="match status" value="1"/>
</dbReference>
<protein>
    <recommendedName>
        <fullName evidence="3">TrpR YerC/YecD</fullName>
    </recommendedName>
</protein>
<organism evidence="1 2">
    <name type="scientific">Candidatus Nomurabacteria bacterium RIFCSPLOWO2_01_FULL_40_18</name>
    <dbReference type="NCBI Taxonomy" id="1801773"/>
    <lineage>
        <taxon>Bacteria</taxon>
        <taxon>Candidatus Nomuraibacteriota</taxon>
    </lineage>
</organism>
<dbReference type="InterPro" id="IPR013368">
    <property type="entry name" value="YecD_YerC"/>
</dbReference>
<sequence length="107" mass="12065">MNWNTKENKQLVEGILAIKNADEAKRFLRDLMTEAEIKEFANRLEAASLLSRDVQYNAIIENTGLSSATIARIAKWLNGSLGGYRLILNRISHHSPSRLRRGLNLSS</sequence>
<reference evidence="1 2" key="1">
    <citation type="journal article" date="2016" name="Nat. Commun.">
        <title>Thousands of microbial genomes shed light on interconnected biogeochemical processes in an aquifer system.</title>
        <authorList>
            <person name="Anantharaman K."/>
            <person name="Brown C.T."/>
            <person name="Hug L.A."/>
            <person name="Sharon I."/>
            <person name="Castelle C.J."/>
            <person name="Probst A.J."/>
            <person name="Thomas B.C."/>
            <person name="Singh A."/>
            <person name="Wilkins M.J."/>
            <person name="Karaoz U."/>
            <person name="Brodie E.L."/>
            <person name="Williams K.H."/>
            <person name="Hubbard S.S."/>
            <person name="Banfield J.F."/>
        </authorList>
    </citation>
    <scope>NUCLEOTIDE SEQUENCE [LARGE SCALE GENOMIC DNA]</scope>
</reference>
<dbReference type="GO" id="GO:0003700">
    <property type="term" value="F:DNA-binding transcription factor activity"/>
    <property type="evidence" value="ECO:0007669"/>
    <property type="project" value="InterPro"/>
</dbReference>
<dbReference type="AlphaFoldDB" id="A0A1F6XKY6"/>
<dbReference type="PIRSF" id="PIRSF012508">
    <property type="entry name" value="YerC"/>
    <property type="match status" value="1"/>
</dbReference>
<evidence type="ECO:0000313" key="2">
    <source>
        <dbReference type="Proteomes" id="UP000176629"/>
    </source>
</evidence>
<dbReference type="Pfam" id="PF01371">
    <property type="entry name" value="Trp_repressor"/>
    <property type="match status" value="1"/>
</dbReference>
<accession>A0A1F6XKY6</accession>
<evidence type="ECO:0008006" key="3">
    <source>
        <dbReference type="Google" id="ProtNLM"/>
    </source>
</evidence>
<evidence type="ECO:0000313" key="1">
    <source>
        <dbReference type="EMBL" id="OGI94850.1"/>
    </source>
</evidence>
<proteinExistence type="predicted"/>
<dbReference type="Gene3D" id="1.10.1270.10">
    <property type="entry name" value="TrpR-like"/>
    <property type="match status" value="1"/>
</dbReference>
<dbReference type="InterPro" id="IPR010921">
    <property type="entry name" value="Trp_repressor/repl_initiator"/>
</dbReference>
<gene>
    <name evidence="1" type="ORF">A3A03_02485</name>
</gene>
<dbReference type="STRING" id="1801773.A3A03_02485"/>
<dbReference type="PANTHER" id="PTHR40080:SF1">
    <property type="entry name" value="TRPR-LIKE PROTEIN YERC_YECD"/>
    <property type="match status" value="1"/>
</dbReference>
<dbReference type="PANTHER" id="PTHR40080">
    <property type="entry name" value="LMO1763 PROTEIN"/>
    <property type="match status" value="1"/>
</dbReference>
<dbReference type="SUPFAM" id="SSF48295">
    <property type="entry name" value="TrpR-like"/>
    <property type="match status" value="1"/>
</dbReference>
<dbReference type="EMBL" id="MFUX01000006">
    <property type="protein sequence ID" value="OGI94850.1"/>
    <property type="molecule type" value="Genomic_DNA"/>
</dbReference>
<dbReference type="InterPro" id="IPR038116">
    <property type="entry name" value="TrpR-like_sf"/>
</dbReference>